<reference evidence="3" key="1">
    <citation type="submission" date="2021-01" db="EMBL/GenBank/DDBJ databases">
        <title>Modified the classification status of verrucomicrobia.</title>
        <authorList>
            <person name="Feng X."/>
        </authorList>
    </citation>
    <scope>NUCLEOTIDE SEQUENCE</scope>
    <source>
        <strain evidence="3">KCTC 12986</strain>
    </source>
</reference>
<dbReference type="PANTHER" id="PTHR43736:SF4">
    <property type="entry name" value="SLR1690 PROTEIN"/>
    <property type="match status" value="1"/>
</dbReference>
<dbReference type="Pfam" id="PF00293">
    <property type="entry name" value="NUDIX"/>
    <property type="match status" value="1"/>
</dbReference>
<proteinExistence type="predicted"/>
<organism evidence="3 4">
    <name type="scientific">Roseibacillus ishigakijimensis</name>
    <dbReference type="NCBI Taxonomy" id="454146"/>
    <lineage>
        <taxon>Bacteria</taxon>
        <taxon>Pseudomonadati</taxon>
        <taxon>Verrucomicrobiota</taxon>
        <taxon>Verrucomicrobiia</taxon>
        <taxon>Verrucomicrobiales</taxon>
        <taxon>Verrucomicrobiaceae</taxon>
        <taxon>Roseibacillus</taxon>
    </lineage>
</organism>
<gene>
    <name evidence="3" type="ORF">JIN78_12125</name>
</gene>
<evidence type="ECO:0000313" key="3">
    <source>
        <dbReference type="EMBL" id="MBK1834810.1"/>
    </source>
</evidence>
<dbReference type="InterPro" id="IPR036388">
    <property type="entry name" value="WH-like_DNA-bd_sf"/>
</dbReference>
<dbReference type="RefSeq" id="WP_200392242.1">
    <property type="nucleotide sequence ID" value="NZ_JAENIO010000032.1"/>
</dbReference>
<protein>
    <submittedName>
        <fullName evidence="3">NUDIX hydrolase</fullName>
    </submittedName>
</protein>
<dbReference type="InterPro" id="IPR020084">
    <property type="entry name" value="NUDIX_hydrolase_CS"/>
</dbReference>
<dbReference type="CDD" id="cd18873">
    <property type="entry name" value="NUDIX_NadM_like"/>
    <property type="match status" value="1"/>
</dbReference>
<dbReference type="EMBL" id="JAENIO010000032">
    <property type="protein sequence ID" value="MBK1834810.1"/>
    <property type="molecule type" value="Genomic_DNA"/>
</dbReference>
<dbReference type="PROSITE" id="PS00893">
    <property type="entry name" value="NUDIX_BOX"/>
    <property type="match status" value="1"/>
</dbReference>
<dbReference type="AlphaFoldDB" id="A0A934RVA2"/>
<dbReference type="InterPro" id="IPR036390">
    <property type="entry name" value="WH_DNA-bd_sf"/>
</dbReference>
<dbReference type="PANTHER" id="PTHR43736">
    <property type="entry name" value="ADP-RIBOSE PYROPHOSPHATASE"/>
    <property type="match status" value="1"/>
</dbReference>
<sequence length="230" mass="26239">MPHTYDYPRPALTTDCVVFGLDDDDVKVLLIKRGLAPFKDKWALPGGFLRPEEDPNACARRELAEETGLSGIYLEQLSTFGDPKRDPREHVVTIAYFALVNLLEHPPTADTDASDAAWFPFDEIPPLAFDHADILQTALQRLRAKIRYSPVAFELLPDRFTLPEAQHLFERVLDTTLDKRNFRKKLLKLGILLETDEVQQDAARRAARLYQFDRSSYDDLLSTNPDLTLL</sequence>
<dbReference type="Proteomes" id="UP000604083">
    <property type="component" value="Unassembled WGS sequence"/>
</dbReference>
<dbReference type="InterPro" id="IPR015797">
    <property type="entry name" value="NUDIX_hydrolase-like_dom_sf"/>
</dbReference>
<dbReference type="InterPro" id="IPR054105">
    <property type="entry name" value="WHD_NrtR"/>
</dbReference>
<dbReference type="Gene3D" id="1.10.10.10">
    <property type="entry name" value="Winged helix-like DNA-binding domain superfamily/Winged helix DNA-binding domain"/>
    <property type="match status" value="1"/>
</dbReference>
<accession>A0A934RVA2</accession>
<name>A0A934RVA2_9BACT</name>
<dbReference type="Pfam" id="PF21906">
    <property type="entry name" value="WHD_NrtR"/>
    <property type="match status" value="1"/>
</dbReference>
<evidence type="ECO:0000256" key="1">
    <source>
        <dbReference type="ARBA" id="ARBA00022801"/>
    </source>
</evidence>
<feature type="domain" description="Nudix hydrolase" evidence="2">
    <location>
        <begin position="11"/>
        <end position="142"/>
    </location>
</feature>
<keyword evidence="1 3" id="KW-0378">Hydrolase</keyword>
<comment type="caution">
    <text evidence="3">The sequence shown here is derived from an EMBL/GenBank/DDBJ whole genome shotgun (WGS) entry which is preliminary data.</text>
</comment>
<dbReference type="GO" id="GO:0016787">
    <property type="term" value="F:hydrolase activity"/>
    <property type="evidence" value="ECO:0007669"/>
    <property type="project" value="UniProtKB-KW"/>
</dbReference>
<dbReference type="PROSITE" id="PS51462">
    <property type="entry name" value="NUDIX"/>
    <property type="match status" value="1"/>
</dbReference>
<evidence type="ECO:0000313" key="4">
    <source>
        <dbReference type="Proteomes" id="UP000604083"/>
    </source>
</evidence>
<dbReference type="SUPFAM" id="SSF46785">
    <property type="entry name" value="Winged helix' DNA-binding domain"/>
    <property type="match status" value="1"/>
</dbReference>
<dbReference type="Gene3D" id="3.90.79.10">
    <property type="entry name" value="Nucleoside Triphosphate Pyrophosphohydrolase"/>
    <property type="match status" value="1"/>
</dbReference>
<dbReference type="InterPro" id="IPR000086">
    <property type="entry name" value="NUDIX_hydrolase_dom"/>
</dbReference>
<dbReference type="SUPFAM" id="SSF55811">
    <property type="entry name" value="Nudix"/>
    <property type="match status" value="1"/>
</dbReference>
<keyword evidence="4" id="KW-1185">Reference proteome</keyword>
<evidence type="ECO:0000259" key="2">
    <source>
        <dbReference type="PROSITE" id="PS51462"/>
    </source>
</evidence>